<accession>A0ABR0RS64</accession>
<proteinExistence type="predicted"/>
<comment type="caution">
    <text evidence="1">The sequence shown here is derived from an EMBL/GenBank/DDBJ whole genome shotgun (WGS) entry which is preliminary data.</text>
</comment>
<dbReference type="RefSeq" id="XP_064730984.1">
    <property type="nucleotide sequence ID" value="XM_064873880.1"/>
</dbReference>
<sequence length="92" mass="9520">MASMIGCKTPTPFACAIAPTTNGKTAPPVPPNAVLNPTLGTCRCPGNSFVAIMIPLGKTGPRNTPRNATAIALARMLGTSQKRSCKPMAQLR</sequence>
<dbReference type="GeneID" id="89998909"/>
<dbReference type="Proteomes" id="UP001334248">
    <property type="component" value="Unassembled WGS sequence"/>
</dbReference>
<evidence type="ECO:0000313" key="1">
    <source>
        <dbReference type="EMBL" id="KAK5942894.1"/>
    </source>
</evidence>
<gene>
    <name evidence="1" type="ORF">PMZ80_005460</name>
</gene>
<name>A0ABR0RS64_9EURO</name>
<keyword evidence="2" id="KW-1185">Reference proteome</keyword>
<protein>
    <submittedName>
        <fullName evidence="1">Uncharacterized protein</fullName>
    </submittedName>
</protein>
<organism evidence="1 2">
    <name type="scientific">Knufia obscura</name>
    <dbReference type="NCBI Taxonomy" id="1635080"/>
    <lineage>
        <taxon>Eukaryota</taxon>
        <taxon>Fungi</taxon>
        <taxon>Dikarya</taxon>
        <taxon>Ascomycota</taxon>
        <taxon>Pezizomycotina</taxon>
        <taxon>Eurotiomycetes</taxon>
        <taxon>Chaetothyriomycetidae</taxon>
        <taxon>Chaetothyriales</taxon>
        <taxon>Trichomeriaceae</taxon>
        <taxon>Knufia</taxon>
    </lineage>
</organism>
<reference evidence="1 2" key="1">
    <citation type="journal article" date="2023" name="Res Sq">
        <title>Genomic and morphological characterization of Knufia obscura isolated from the Mars 2020 spacecraft assembly facility.</title>
        <authorList>
            <person name="Chander A.M."/>
            <person name="Teixeira M.M."/>
            <person name="Singh N.K."/>
            <person name="Williams M.P."/>
            <person name="Parker C.W."/>
            <person name="Leo P."/>
            <person name="Stajich J.E."/>
            <person name="Torok T."/>
            <person name="Tighe S."/>
            <person name="Mason C.E."/>
            <person name="Venkateswaran K."/>
        </authorList>
    </citation>
    <scope>NUCLEOTIDE SEQUENCE [LARGE SCALE GENOMIC DNA]</scope>
    <source>
        <strain evidence="1 2">CCFEE 5817</strain>
    </source>
</reference>
<evidence type="ECO:0000313" key="2">
    <source>
        <dbReference type="Proteomes" id="UP001334248"/>
    </source>
</evidence>
<dbReference type="EMBL" id="JAVHJV010000005">
    <property type="protein sequence ID" value="KAK5942894.1"/>
    <property type="molecule type" value="Genomic_DNA"/>
</dbReference>